<dbReference type="InterPro" id="IPR003759">
    <property type="entry name" value="Cbl-bd_cap"/>
</dbReference>
<evidence type="ECO:0000259" key="20">
    <source>
        <dbReference type="PROSITE" id="PS50970"/>
    </source>
</evidence>
<evidence type="ECO:0000256" key="18">
    <source>
        <dbReference type="ARBA" id="ARBA00031040"/>
    </source>
</evidence>
<keyword evidence="25" id="KW-1185">Reference proteome</keyword>
<comment type="pathway">
    <text evidence="4">Amino-acid biosynthesis; L-methionine biosynthesis via de novo pathway; L-methionine from L-homocysteine (MetH route): step 1/1.</text>
</comment>
<evidence type="ECO:0000313" key="25">
    <source>
        <dbReference type="Proteomes" id="UP000294682"/>
    </source>
</evidence>
<accession>A0A9X8UKW2</accession>
<comment type="caution">
    <text evidence="24">The sequence shown here is derived from an EMBL/GenBank/DDBJ whole genome shotgun (WGS) entry which is preliminary data.</text>
</comment>
<dbReference type="Gene3D" id="3.40.50.280">
    <property type="entry name" value="Cobalamin-binding domain"/>
    <property type="match status" value="1"/>
</dbReference>
<feature type="domain" description="Pterin-binding" evidence="21">
    <location>
        <begin position="311"/>
        <end position="566"/>
    </location>
</feature>
<keyword evidence="15" id="KW-0486">Methionine biosynthesis</keyword>
<keyword evidence="16" id="KW-0170">Cobalt</keyword>
<dbReference type="GO" id="GO:0031419">
    <property type="term" value="F:cobalamin binding"/>
    <property type="evidence" value="ECO:0007669"/>
    <property type="project" value="UniProtKB-KW"/>
</dbReference>
<dbReference type="Pfam" id="PF02574">
    <property type="entry name" value="S-methyl_trans"/>
    <property type="match status" value="1"/>
</dbReference>
<feature type="binding site" evidence="19">
    <location>
        <position position="268"/>
    </location>
    <ligand>
        <name>Zn(2+)</name>
        <dbReference type="ChEBI" id="CHEBI:29105"/>
    </ligand>
</feature>
<dbReference type="SUPFAM" id="SSF47644">
    <property type="entry name" value="Methionine synthase domain"/>
    <property type="match status" value="1"/>
</dbReference>
<keyword evidence="13 19" id="KW-0479">Metal-binding</keyword>
<evidence type="ECO:0000313" key="24">
    <source>
        <dbReference type="EMBL" id="TCL44569.1"/>
    </source>
</evidence>
<evidence type="ECO:0000256" key="4">
    <source>
        <dbReference type="ARBA" id="ARBA00005178"/>
    </source>
</evidence>
<comment type="cofactor">
    <cofactor evidence="3">
        <name>methylcob(III)alamin</name>
        <dbReference type="ChEBI" id="CHEBI:28115"/>
    </cofactor>
</comment>
<dbReference type="Proteomes" id="UP000294682">
    <property type="component" value="Unassembled WGS sequence"/>
</dbReference>
<keyword evidence="8 19" id="KW-0489">Methyltransferase</keyword>
<organism evidence="24 25">
    <name type="scientific">Harryflintia acetispora</name>
    <dbReference type="NCBI Taxonomy" id="1849041"/>
    <lineage>
        <taxon>Bacteria</taxon>
        <taxon>Bacillati</taxon>
        <taxon>Bacillota</taxon>
        <taxon>Clostridia</taxon>
        <taxon>Eubacteriales</taxon>
        <taxon>Oscillospiraceae</taxon>
        <taxon>Harryflintia</taxon>
    </lineage>
</organism>
<evidence type="ECO:0000259" key="22">
    <source>
        <dbReference type="PROSITE" id="PS51332"/>
    </source>
</evidence>
<dbReference type="SMART" id="SM01018">
    <property type="entry name" value="B12-binding_2"/>
    <property type="match status" value="1"/>
</dbReference>
<evidence type="ECO:0000256" key="13">
    <source>
        <dbReference type="ARBA" id="ARBA00022723"/>
    </source>
</evidence>
<evidence type="ECO:0000256" key="16">
    <source>
        <dbReference type="ARBA" id="ARBA00023285"/>
    </source>
</evidence>
<comment type="function">
    <text evidence="17">Catalyzes the transfer of a methyl group from methyl-cobalamin to homocysteine, yielding enzyme-bound cob(I)alamin and methionine. Subsequently, remethylates the cofactor using methyltetrahydrofolate.</text>
</comment>
<evidence type="ECO:0000256" key="7">
    <source>
        <dbReference type="ARBA" id="ARBA00013998"/>
    </source>
</evidence>
<evidence type="ECO:0000256" key="19">
    <source>
        <dbReference type="PROSITE-ProRule" id="PRU00333"/>
    </source>
</evidence>
<name>A0A9X8UKW2_9FIRM</name>
<comment type="similarity">
    <text evidence="5">Belongs to the vitamin-B12 dependent methionine synthase family.</text>
</comment>
<dbReference type="Gene3D" id="3.20.20.20">
    <property type="entry name" value="Dihydropteroate synthase-like"/>
    <property type="match status" value="1"/>
</dbReference>
<dbReference type="EC" id="2.1.1.13" evidence="6"/>
<dbReference type="AlphaFoldDB" id="A0A9X8UKW2"/>
<comment type="catalytic activity">
    <reaction evidence="1">
        <text>(6S)-5-methyl-5,6,7,8-tetrahydrofolate + L-homocysteine = (6S)-5,6,7,8-tetrahydrofolate + L-methionine</text>
        <dbReference type="Rhea" id="RHEA:11172"/>
        <dbReference type="ChEBI" id="CHEBI:18608"/>
        <dbReference type="ChEBI" id="CHEBI:57453"/>
        <dbReference type="ChEBI" id="CHEBI:57844"/>
        <dbReference type="ChEBI" id="CHEBI:58199"/>
        <dbReference type="EC" id="2.1.1.13"/>
    </reaction>
</comment>
<evidence type="ECO:0000259" key="21">
    <source>
        <dbReference type="PROSITE" id="PS50972"/>
    </source>
</evidence>
<feature type="domain" description="B12-binding" evidence="22">
    <location>
        <begin position="667"/>
        <end position="787"/>
    </location>
</feature>
<dbReference type="PANTHER" id="PTHR45833:SF1">
    <property type="entry name" value="METHIONINE SYNTHASE"/>
    <property type="match status" value="1"/>
</dbReference>
<dbReference type="InterPro" id="IPR036724">
    <property type="entry name" value="Cobalamin-bd_sf"/>
</dbReference>
<dbReference type="InterPro" id="IPR036594">
    <property type="entry name" value="Meth_synthase_dom"/>
</dbReference>
<dbReference type="Gene3D" id="1.10.1240.10">
    <property type="entry name" value="Methionine synthase domain"/>
    <property type="match status" value="1"/>
</dbReference>
<dbReference type="EMBL" id="SLUK01000002">
    <property type="protein sequence ID" value="TCL44569.1"/>
    <property type="molecule type" value="Genomic_DNA"/>
</dbReference>
<dbReference type="Pfam" id="PF02607">
    <property type="entry name" value="B12-binding_2"/>
    <property type="match status" value="1"/>
</dbReference>
<evidence type="ECO:0000256" key="15">
    <source>
        <dbReference type="ARBA" id="ARBA00023167"/>
    </source>
</evidence>
<dbReference type="GO" id="GO:0046653">
    <property type="term" value="P:tetrahydrofolate metabolic process"/>
    <property type="evidence" value="ECO:0007669"/>
    <property type="project" value="TreeGrafter"/>
</dbReference>
<evidence type="ECO:0000256" key="1">
    <source>
        <dbReference type="ARBA" id="ARBA00001700"/>
    </source>
</evidence>
<proteinExistence type="inferred from homology"/>
<dbReference type="PROSITE" id="PS51337">
    <property type="entry name" value="B12_BINDING_NTER"/>
    <property type="match status" value="1"/>
</dbReference>
<feature type="binding site" evidence="19">
    <location>
        <position position="269"/>
    </location>
    <ligand>
        <name>Zn(2+)</name>
        <dbReference type="ChEBI" id="CHEBI:29105"/>
    </ligand>
</feature>
<evidence type="ECO:0000256" key="12">
    <source>
        <dbReference type="ARBA" id="ARBA00022691"/>
    </source>
</evidence>
<reference evidence="24 25" key="1">
    <citation type="submission" date="2019-03" db="EMBL/GenBank/DDBJ databases">
        <title>Genomic Encyclopedia of Type Strains, Phase IV (KMG-IV): sequencing the most valuable type-strain genomes for metagenomic binning, comparative biology and taxonomic classification.</title>
        <authorList>
            <person name="Goeker M."/>
        </authorList>
    </citation>
    <scope>NUCLEOTIDE SEQUENCE [LARGE SCALE GENOMIC DNA]</scope>
    <source>
        <strain evidence="24 25">DSM 100433</strain>
    </source>
</reference>
<dbReference type="InterPro" id="IPR003726">
    <property type="entry name" value="HCY_dom"/>
</dbReference>
<evidence type="ECO:0000259" key="23">
    <source>
        <dbReference type="PROSITE" id="PS51337"/>
    </source>
</evidence>
<keyword evidence="12" id="KW-0949">S-adenosyl-L-methionine</keyword>
<dbReference type="Pfam" id="PF00809">
    <property type="entry name" value="Pterin_bind"/>
    <property type="match status" value="1"/>
</dbReference>
<evidence type="ECO:0000256" key="6">
    <source>
        <dbReference type="ARBA" id="ARBA00012032"/>
    </source>
</evidence>
<evidence type="ECO:0000256" key="11">
    <source>
        <dbReference type="ARBA" id="ARBA00022679"/>
    </source>
</evidence>
<dbReference type="PROSITE" id="PS50972">
    <property type="entry name" value="PTERIN_BINDING"/>
    <property type="match status" value="1"/>
</dbReference>
<feature type="binding site" evidence="19">
    <location>
        <position position="205"/>
    </location>
    <ligand>
        <name>Zn(2+)</name>
        <dbReference type="ChEBI" id="CHEBI:29105"/>
    </ligand>
</feature>
<evidence type="ECO:0000256" key="3">
    <source>
        <dbReference type="ARBA" id="ARBA00001956"/>
    </source>
</evidence>
<dbReference type="SUPFAM" id="SSF82282">
    <property type="entry name" value="Homocysteine S-methyltransferase"/>
    <property type="match status" value="1"/>
</dbReference>
<dbReference type="PROSITE" id="PS50970">
    <property type="entry name" value="HCY"/>
    <property type="match status" value="1"/>
</dbReference>
<evidence type="ECO:0000256" key="5">
    <source>
        <dbReference type="ARBA" id="ARBA00010398"/>
    </source>
</evidence>
<dbReference type="SUPFAM" id="SSF51717">
    <property type="entry name" value="Dihydropteroate synthetase-like"/>
    <property type="match status" value="1"/>
</dbReference>
<dbReference type="GO" id="GO:0032259">
    <property type="term" value="P:methylation"/>
    <property type="evidence" value="ECO:0007669"/>
    <property type="project" value="UniProtKB-KW"/>
</dbReference>
<sequence length="787" mass="83988">MEILEALHDGLLLLDGAMGTMLQSRGLRLGERPELFSITHPQVVEGIHREYIEAGAQVVYANTFGANAHKLAGTGHTPAEVIEASVRAAKAACAGTNATKVALDVGPIGELLAPAGSLGFDEAYALFKEQIDAGVRCGADLIVIETMTDLYEVKAALLAAKENSELPVFVTMTFERGGRTFTGCSVSAMALTLEGLGADAIGINCSLGPKEIYPIAKELSVWTRLPLIVKANAGLPDPQTGKYDVTPEAFVGSALQFMEIGVSAIGGCCGTTPEYIARMRETLSGKRPAKREYPARAAICTPTKTVAIDGVAVIGERINPTGKKLFKQALIEHNMDYILSQAIAQIEADADILDVNVGLPEIDETVMLPEVVCRLQAVIDAPLQLDSSNAKALENALRLYNGKPVVNSVNGEAAVLERILPLVKKYGAAVVGLTLDENGIPPKAGERFAIAQRILDAALRYGIRREDVYIDCLTLTASVQQKEVMETLKAVQMVKERLGLKTVLGVSNISFGLPGRELINQSFLTLALAHGLDLPIINPNIPSMMGAVAAFRVLYNQDEGAKDFITKYAQEKGAAPVVSVQGMTIEHAILRGLAKESRELAKALLSDMGEMELVNDRLIPALDEVGSRFEQGKLFLPQLLQAAGAAQAAFEVVKERIAAAGKPSVSKGKILLATVKGDIHDIGKNIVKAILENYGYQIIDLGRDVPVARVVDEAVRQEVRLVGLSALMTTTLPSMEATIKALHERLPGCKVFVGGAVLTADYAGKIGADFYARDAKQSVDIAREILG</sequence>
<dbReference type="InterPro" id="IPR006158">
    <property type="entry name" value="Cobalamin-bd"/>
</dbReference>
<dbReference type="InterPro" id="IPR036589">
    <property type="entry name" value="HCY_dom_sf"/>
</dbReference>
<keyword evidence="10" id="KW-0846">Cobalamin</keyword>
<dbReference type="GO" id="GO:0050667">
    <property type="term" value="P:homocysteine metabolic process"/>
    <property type="evidence" value="ECO:0007669"/>
    <property type="project" value="TreeGrafter"/>
</dbReference>
<evidence type="ECO:0000256" key="14">
    <source>
        <dbReference type="ARBA" id="ARBA00022833"/>
    </source>
</evidence>
<dbReference type="SUPFAM" id="SSF52242">
    <property type="entry name" value="Cobalamin (vitamin B12)-binding domain"/>
    <property type="match status" value="1"/>
</dbReference>
<dbReference type="GO" id="GO:0005829">
    <property type="term" value="C:cytosol"/>
    <property type="evidence" value="ECO:0007669"/>
    <property type="project" value="TreeGrafter"/>
</dbReference>
<evidence type="ECO:0000256" key="17">
    <source>
        <dbReference type="ARBA" id="ARBA00025552"/>
    </source>
</evidence>
<keyword evidence="9" id="KW-0028">Amino-acid biosynthesis</keyword>
<dbReference type="RefSeq" id="WP_132083982.1">
    <property type="nucleotide sequence ID" value="NZ_SLUK01000002.1"/>
</dbReference>
<feature type="domain" description="Hcy-binding" evidence="20">
    <location>
        <begin position="1"/>
        <end position="283"/>
    </location>
</feature>
<dbReference type="InterPro" id="IPR000489">
    <property type="entry name" value="Pterin-binding_dom"/>
</dbReference>
<evidence type="ECO:0000256" key="10">
    <source>
        <dbReference type="ARBA" id="ARBA00022628"/>
    </source>
</evidence>
<dbReference type="PROSITE" id="PS51332">
    <property type="entry name" value="B12_BINDING"/>
    <property type="match status" value="1"/>
</dbReference>
<dbReference type="PANTHER" id="PTHR45833">
    <property type="entry name" value="METHIONINE SYNTHASE"/>
    <property type="match status" value="1"/>
</dbReference>
<dbReference type="GO" id="GO:0046872">
    <property type="term" value="F:metal ion binding"/>
    <property type="evidence" value="ECO:0007669"/>
    <property type="project" value="UniProtKB-KW"/>
</dbReference>
<keyword evidence="11 19" id="KW-0808">Transferase</keyword>
<evidence type="ECO:0000256" key="2">
    <source>
        <dbReference type="ARBA" id="ARBA00001947"/>
    </source>
</evidence>
<comment type="cofactor">
    <cofactor evidence="2 19">
        <name>Zn(2+)</name>
        <dbReference type="ChEBI" id="CHEBI:29105"/>
    </cofactor>
</comment>
<dbReference type="InterPro" id="IPR011005">
    <property type="entry name" value="Dihydropteroate_synth-like_sf"/>
</dbReference>
<gene>
    <name evidence="24" type="ORF">EDD78_102192</name>
</gene>
<dbReference type="InterPro" id="IPR050554">
    <property type="entry name" value="Met_Synthase/Corrinoid"/>
</dbReference>
<dbReference type="Gene3D" id="3.20.20.330">
    <property type="entry name" value="Homocysteine-binding-like domain"/>
    <property type="match status" value="1"/>
</dbReference>
<dbReference type="Pfam" id="PF02310">
    <property type="entry name" value="B12-binding"/>
    <property type="match status" value="1"/>
</dbReference>
<keyword evidence="14 19" id="KW-0862">Zinc</keyword>
<protein>
    <recommendedName>
        <fullName evidence="7">Methionine synthase</fullName>
        <ecNumber evidence="6">2.1.1.13</ecNumber>
    </recommendedName>
    <alternativeName>
        <fullName evidence="18">5-methyltetrahydrofolate--homocysteine methyltransferase</fullName>
    </alternativeName>
</protein>
<feature type="domain" description="B12-binding N-terminal" evidence="23">
    <location>
        <begin position="572"/>
        <end position="665"/>
    </location>
</feature>
<dbReference type="GO" id="GO:0008705">
    <property type="term" value="F:methionine synthase activity"/>
    <property type="evidence" value="ECO:0007669"/>
    <property type="project" value="UniProtKB-EC"/>
</dbReference>
<evidence type="ECO:0000256" key="8">
    <source>
        <dbReference type="ARBA" id="ARBA00022603"/>
    </source>
</evidence>
<dbReference type="NCBIfam" id="NF005719">
    <property type="entry name" value="PRK07535.1"/>
    <property type="match status" value="1"/>
</dbReference>
<evidence type="ECO:0000256" key="9">
    <source>
        <dbReference type="ARBA" id="ARBA00022605"/>
    </source>
</evidence>
<dbReference type="InterPro" id="IPR017215">
    <property type="entry name" value="MetH_bac"/>
</dbReference>
<dbReference type="PIRSF" id="PIRSF037472">
    <property type="entry name" value="DHPS_mtfrase"/>
    <property type="match status" value="1"/>
</dbReference>